<proteinExistence type="predicted"/>
<organism evidence="1">
    <name type="scientific">Arundo donax</name>
    <name type="common">Giant reed</name>
    <name type="synonym">Donax arundinaceus</name>
    <dbReference type="NCBI Taxonomy" id="35708"/>
    <lineage>
        <taxon>Eukaryota</taxon>
        <taxon>Viridiplantae</taxon>
        <taxon>Streptophyta</taxon>
        <taxon>Embryophyta</taxon>
        <taxon>Tracheophyta</taxon>
        <taxon>Spermatophyta</taxon>
        <taxon>Magnoliopsida</taxon>
        <taxon>Liliopsida</taxon>
        <taxon>Poales</taxon>
        <taxon>Poaceae</taxon>
        <taxon>PACMAD clade</taxon>
        <taxon>Arundinoideae</taxon>
        <taxon>Arundineae</taxon>
        <taxon>Arundo</taxon>
    </lineage>
</organism>
<sequence length="19" mass="2193">MCFIIISGVPPRFLLLLLF</sequence>
<protein>
    <submittedName>
        <fullName evidence="1">Uncharacterized protein</fullName>
    </submittedName>
</protein>
<reference evidence="1" key="2">
    <citation type="journal article" date="2015" name="Data Brief">
        <title>Shoot transcriptome of the giant reed, Arundo donax.</title>
        <authorList>
            <person name="Barrero R.A."/>
            <person name="Guerrero F.D."/>
            <person name="Moolhuijzen P."/>
            <person name="Goolsby J.A."/>
            <person name="Tidwell J."/>
            <person name="Bellgard S.E."/>
            <person name="Bellgard M.I."/>
        </authorList>
    </citation>
    <scope>NUCLEOTIDE SEQUENCE</scope>
    <source>
        <tissue evidence="1">Shoot tissue taken approximately 20 cm above the soil surface</tissue>
    </source>
</reference>
<evidence type="ECO:0000313" key="1">
    <source>
        <dbReference type="EMBL" id="JAE34062.1"/>
    </source>
</evidence>
<dbReference type="AlphaFoldDB" id="A0A0A9HBC8"/>
<name>A0A0A9HBC8_ARUDO</name>
<accession>A0A0A9HBC8</accession>
<reference evidence="1" key="1">
    <citation type="submission" date="2014-09" db="EMBL/GenBank/DDBJ databases">
        <authorList>
            <person name="Magalhaes I.L.F."/>
            <person name="Oliveira U."/>
            <person name="Santos F.R."/>
            <person name="Vidigal T.H.D.A."/>
            <person name="Brescovit A.D."/>
            <person name="Santos A.J."/>
        </authorList>
    </citation>
    <scope>NUCLEOTIDE SEQUENCE</scope>
    <source>
        <tissue evidence="1">Shoot tissue taken approximately 20 cm above the soil surface</tissue>
    </source>
</reference>
<dbReference type="EMBL" id="GBRH01163834">
    <property type="protein sequence ID" value="JAE34062.1"/>
    <property type="molecule type" value="Transcribed_RNA"/>
</dbReference>